<dbReference type="InterPro" id="IPR036388">
    <property type="entry name" value="WH-like_DNA-bd_sf"/>
</dbReference>
<dbReference type="Gene3D" id="1.10.1740.10">
    <property type="match status" value="1"/>
</dbReference>
<protein>
    <submittedName>
        <fullName evidence="8">RNA polymerase sigma-70 factor</fullName>
    </submittedName>
</protein>
<dbReference type="InterPro" id="IPR014303">
    <property type="entry name" value="RNA_pol_sigma-70_ECF"/>
</dbReference>
<evidence type="ECO:0000256" key="2">
    <source>
        <dbReference type="ARBA" id="ARBA00011344"/>
    </source>
</evidence>
<dbReference type="InterPro" id="IPR013324">
    <property type="entry name" value="RNA_pol_sigma_r3/r4-like"/>
</dbReference>
<evidence type="ECO:0000313" key="8">
    <source>
        <dbReference type="EMBL" id="RFU40480.1"/>
    </source>
</evidence>
<dbReference type="AlphaFoldDB" id="A0A372JKL4"/>
<evidence type="ECO:0000256" key="1">
    <source>
        <dbReference type="ARBA" id="ARBA00010641"/>
    </source>
</evidence>
<dbReference type="Pfam" id="PF08281">
    <property type="entry name" value="Sigma70_r4_2"/>
    <property type="match status" value="1"/>
</dbReference>
<organism evidence="8 9">
    <name type="scientific">Actinomadura logoneensis</name>
    <dbReference type="NCBI Taxonomy" id="2293572"/>
    <lineage>
        <taxon>Bacteria</taxon>
        <taxon>Bacillati</taxon>
        <taxon>Actinomycetota</taxon>
        <taxon>Actinomycetes</taxon>
        <taxon>Streptosporangiales</taxon>
        <taxon>Thermomonosporaceae</taxon>
        <taxon>Actinomadura</taxon>
    </lineage>
</organism>
<comment type="subunit">
    <text evidence="2">Interacts transiently with the RNA polymerase catalytic core formed by RpoA, RpoB, RpoC and RpoZ (2 alpha, 1 beta, 1 beta' and 1 omega subunit) to form the RNA polymerase holoenzyme that can initiate transcription.</text>
</comment>
<comment type="similarity">
    <text evidence="1">Belongs to the sigma-70 factor family. ECF subfamily.</text>
</comment>
<dbReference type="SUPFAM" id="SSF88659">
    <property type="entry name" value="Sigma3 and sigma4 domains of RNA polymerase sigma factors"/>
    <property type="match status" value="1"/>
</dbReference>
<dbReference type="NCBIfam" id="NF007214">
    <property type="entry name" value="PRK09636.1"/>
    <property type="match status" value="1"/>
</dbReference>
<dbReference type="CDD" id="cd06171">
    <property type="entry name" value="Sigma70_r4"/>
    <property type="match status" value="1"/>
</dbReference>
<dbReference type="InterPro" id="IPR013249">
    <property type="entry name" value="RNA_pol_sigma70_r4_t2"/>
</dbReference>
<dbReference type="Pfam" id="PF04542">
    <property type="entry name" value="Sigma70_r2"/>
    <property type="match status" value="1"/>
</dbReference>
<evidence type="ECO:0000256" key="3">
    <source>
        <dbReference type="ARBA" id="ARBA00023015"/>
    </source>
</evidence>
<comment type="caution">
    <text evidence="8">The sequence shown here is derived from an EMBL/GenBank/DDBJ whole genome shotgun (WGS) entry which is preliminary data.</text>
</comment>
<dbReference type="OrthoDB" id="3672769at2"/>
<dbReference type="NCBIfam" id="TIGR02937">
    <property type="entry name" value="sigma70-ECF"/>
    <property type="match status" value="1"/>
</dbReference>
<evidence type="ECO:0000256" key="5">
    <source>
        <dbReference type="ARBA" id="ARBA00023163"/>
    </source>
</evidence>
<dbReference type="Gene3D" id="3.10.450.50">
    <property type="match status" value="1"/>
</dbReference>
<feature type="domain" description="RNA polymerase sigma-70 region 2" evidence="6">
    <location>
        <begin position="60"/>
        <end position="121"/>
    </location>
</feature>
<dbReference type="PANTHER" id="PTHR30173:SF36">
    <property type="entry name" value="ECF RNA POLYMERASE SIGMA FACTOR SIGJ"/>
    <property type="match status" value="1"/>
</dbReference>
<evidence type="ECO:0000313" key="9">
    <source>
        <dbReference type="Proteomes" id="UP000261811"/>
    </source>
</evidence>
<keyword evidence="5" id="KW-0804">Transcription</keyword>
<feature type="domain" description="RNA polymerase sigma factor 70 region 4 type 2" evidence="7">
    <location>
        <begin position="157"/>
        <end position="207"/>
    </location>
</feature>
<dbReference type="Proteomes" id="UP000261811">
    <property type="component" value="Unassembled WGS sequence"/>
</dbReference>
<dbReference type="PANTHER" id="PTHR30173">
    <property type="entry name" value="SIGMA 19 FACTOR"/>
    <property type="match status" value="1"/>
</dbReference>
<dbReference type="InterPro" id="IPR013325">
    <property type="entry name" value="RNA_pol_sigma_r2"/>
</dbReference>
<dbReference type="SUPFAM" id="SSF88946">
    <property type="entry name" value="Sigma2 domain of RNA polymerase sigma factors"/>
    <property type="match status" value="1"/>
</dbReference>
<dbReference type="InterPro" id="IPR032710">
    <property type="entry name" value="NTF2-like_dom_sf"/>
</dbReference>
<gene>
    <name evidence="8" type="ORF">DZF91_16805</name>
</gene>
<keyword evidence="4" id="KW-0731">Sigma factor</keyword>
<dbReference type="RefSeq" id="WP_117358403.1">
    <property type="nucleotide sequence ID" value="NZ_QURH01000283.1"/>
</dbReference>
<evidence type="ECO:0000259" key="7">
    <source>
        <dbReference type="Pfam" id="PF08281"/>
    </source>
</evidence>
<name>A0A372JKL4_9ACTN</name>
<dbReference type="NCBIfam" id="TIGR02957">
    <property type="entry name" value="SigX4"/>
    <property type="match status" value="1"/>
</dbReference>
<dbReference type="InterPro" id="IPR014284">
    <property type="entry name" value="RNA_pol_sigma-70_dom"/>
</dbReference>
<dbReference type="GO" id="GO:0006352">
    <property type="term" value="P:DNA-templated transcription initiation"/>
    <property type="evidence" value="ECO:0007669"/>
    <property type="project" value="InterPro"/>
</dbReference>
<sequence>MPPPPAPDAQPADHGTRADGADLAKAVEAADGLDRPPFGRSAREPVVGLDGVSGEAVRRFEAHRGRLFGVAYRMLGTVTDAEDVVQDAWLRWSAADRDGVLDDESFLVRVTTNLALDRLRSVRVKREQYVGPWLPEPVITAPDVSEHVEVAESVSTALLVVLETLTPLERAVFVLREAFGFPYGEIATALGRSEAAVRQVGTRARKHVEARRPRFDAPADEQRAAVDRFLEAAVGGDINRLMVVLAPDVTLWTDGGGKVRAALRVIHGREKFVRFFLGVTRKPWQGVPVGEWRLSWAEINGAPGLIMEGGGRLLGTIGVLTNEDGLISSVHMVSNPDKLHAIREGRTFPG</sequence>
<dbReference type="InterPro" id="IPR007627">
    <property type="entry name" value="RNA_pol_sigma70_r2"/>
</dbReference>
<accession>A0A372JKL4</accession>
<evidence type="ECO:0000259" key="6">
    <source>
        <dbReference type="Pfam" id="PF04542"/>
    </source>
</evidence>
<dbReference type="InterPro" id="IPR052704">
    <property type="entry name" value="ECF_Sigma-70_Domain"/>
</dbReference>
<reference evidence="8 9" key="1">
    <citation type="submission" date="2018-08" db="EMBL/GenBank/DDBJ databases">
        <title>Actinomadura jelena sp. nov., a novel Actinomycete isolated from soil in Chad.</title>
        <authorList>
            <person name="Shi L."/>
        </authorList>
    </citation>
    <scope>NUCLEOTIDE SEQUENCE [LARGE SCALE GENOMIC DNA]</scope>
    <source>
        <strain evidence="8 9">NEAU-G17</strain>
    </source>
</reference>
<keyword evidence="9" id="KW-1185">Reference proteome</keyword>
<proteinExistence type="inferred from homology"/>
<dbReference type="EMBL" id="QURH01000283">
    <property type="protein sequence ID" value="RFU40480.1"/>
    <property type="molecule type" value="Genomic_DNA"/>
</dbReference>
<dbReference type="Gene3D" id="1.10.10.10">
    <property type="entry name" value="Winged helix-like DNA-binding domain superfamily/Winged helix DNA-binding domain"/>
    <property type="match status" value="1"/>
</dbReference>
<dbReference type="SUPFAM" id="SSF54427">
    <property type="entry name" value="NTF2-like"/>
    <property type="match status" value="1"/>
</dbReference>
<dbReference type="GO" id="GO:0016987">
    <property type="term" value="F:sigma factor activity"/>
    <property type="evidence" value="ECO:0007669"/>
    <property type="project" value="UniProtKB-KW"/>
</dbReference>
<dbReference type="GO" id="GO:0003677">
    <property type="term" value="F:DNA binding"/>
    <property type="evidence" value="ECO:0007669"/>
    <property type="project" value="InterPro"/>
</dbReference>
<keyword evidence="3" id="KW-0805">Transcription regulation</keyword>
<evidence type="ECO:0000256" key="4">
    <source>
        <dbReference type="ARBA" id="ARBA00023082"/>
    </source>
</evidence>